<keyword evidence="3 11" id="KW-0812">Transmembrane</keyword>
<feature type="transmembrane region" description="Helical" evidence="11">
    <location>
        <begin position="28"/>
        <end position="46"/>
    </location>
</feature>
<evidence type="ECO:0000256" key="4">
    <source>
        <dbReference type="ARBA" id="ARBA00022723"/>
    </source>
</evidence>
<organism evidence="13 14">
    <name type="scientific">Bremerella cremea</name>
    <dbReference type="NCBI Taxonomy" id="1031537"/>
    <lineage>
        <taxon>Bacteria</taxon>
        <taxon>Pseudomonadati</taxon>
        <taxon>Planctomycetota</taxon>
        <taxon>Planctomycetia</taxon>
        <taxon>Pirellulales</taxon>
        <taxon>Pirellulaceae</taxon>
        <taxon>Bremerella</taxon>
    </lineage>
</organism>
<evidence type="ECO:0000256" key="6">
    <source>
        <dbReference type="ARBA" id="ARBA00022833"/>
    </source>
</evidence>
<keyword evidence="8 10" id="KW-0482">Metalloprotease</keyword>
<dbReference type="InterPro" id="IPR001915">
    <property type="entry name" value="Peptidase_M48"/>
</dbReference>
<feature type="domain" description="Peptidase M48" evidence="12">
    <location>
        <begin position="81"/>
        <end position="206"/>
    </location>
</feature>
<comment type="similarity">
    <text evidence="10">Belongs to the peptidase M48 family.</text>
</comment>
<dbReference type="Proteomes" id="UP000253562">
    <property type="component" value="Unassembled WGS sequence"/>
</dbReference>
<comment type="caution">
    <text evidence="13">The sequence shown here is derived from an EMBL/GenBank/DDBJ whole genome shotgun (WGS) entry which is preliminary data.</text>
</comment>
<evidence type="ECO:0000313" key="14">
    <source>
        <dbReference type="Proteomes" id="UP000253562"/>
    </source>
</evidence>
<evidence type="ECO:0000313" key="13">
    <source>
        <dbReference type="EMBL" id="RCS49180.1"/>
    </source>
</evidence>
<keyword evidence="7 11" id="KW-1133">Transmembrane helix</keyword>
<keyword evidence="9 11" id="KW-0472">Membrane</keyword>
<dbReference type="GO" id="GO:0046872">
    <property type="term" value="F:metal ion binding"/>
    <property type="evidence" value="ECO:0007669"/>
    <property type="project" value="UniProtKB-KW"/>
</dbReference>
<protein>
    <recommendedName>
        <fullName evidence="12">Peptidase M48 domain-containing protein</fullName>
    </recommendedName>
</protein>
<dbReference type="AlphaFoldDB" id="A0A368KSU5"/>
<evidence type="ECO:0000256" key="9">
    <source>
        <dbReference type="ARBA" id="ARBA00023136"/>
    </source>
</evidence>
<dbReference type="Gene3D" id="3.30.2010.10">
    <property type="entry name" value="Metalloproteases ('zincins'), catalytic domain"/>
    <property type="match status" value="1"/>
</dbReference>
<dbReference type="Pfam" id="PF01435">
    <property type="entry name" value="Peptidase_M48"/>
    <property type="match status" value="1"/>
</dbReference>
<reference evidence="13 14" key="1">
    <citation type="submission" date="2018-07" db="EMBL/GenBank/DDBJ databases">
        <title>Comparative genomes isolates from brazilian mangrove.</title>
        <authorList>
            <person name="De Araujo J.E."/>
            <person name="Taketani R.G."/>
            <person name="Silva M.C.P."/>
            <person name="Lourenco M.V."/>
            <person name="Oliveira V.M."/>
            <person name="Andreote F.D."/>
        </authorList>
    </citation>
    <scope>NUCLEOTIDE SEQUENCE [LARGE SCALE GENOMIC DNA]</scope>
    <source>
        <strain evidence="13 14">HEX PRIS-MGV</strain>
    </source>
</reference>
<accession>A0A368KSU5</accession>
<feature type="transmembrane region" description="Helical" evidence="11">
    <location>
        <begin position="83"/>
        <end position="106"/>
    </location>
</feature>
<evidence type="ECO:0000256" key="7">
    <source>
        <dbReference type="ARBA" id="ARBA00022989"/>
    </source>
</evidence>
<sequence>MLLLLPLSLISFFAVSSAGWVLSPFTAMLIPLLAVIGYPLLARWLFPLRKLSDGQSLKLLQSLPAGNEDFVQRLRVCDTGERICNAAVVGCLPGFSFVLVSDALFTQLSPRGVAAIVAHEMGHLKLWHVPMRICIVFAGGILGLALVQQAEQLSAWQTVAQIGAMLATAGYMGLMLHMVAPLLEFHADAYAVDTLSRQCGDRRQGVRDLTKALSRLTLLSGVRPDQKTWLYPSFEERRQAILSQQSSPHFRHRLQWMLGIVLFSQLVLIVVGILVVAN</sequence>
<keyword evidence="1" id="KW-1003">Cell membrane</keyword>
<feature type="transmembrane region" description="Helical" evidence="11">
    <location>
        <begin position="126"/>
        <end position="147"/>
    </location>
</feature>
<evidence type="ECO:0000256" key="5">
    <source>
        <dbReference type="ARBA" id="ARBA00022801"/>
    </source>
</evidence>
<keyword evidence="2 10" id="KW-0645">Protease</keyword>
<evidence type="ECO:0000256" key="8">
    <source>
        <dbReference type="ARBA" id="ARBA00023049"/>
    </source>
</evidence>
<dbReference type="GO" id="GO:0006508">
    <property type="term" value="P:proteolysis"/>
    <property type="evidence" value="ECO:0007669"/>
    <property type="project" value="UniProtKB-KW"/>
</dbReference>
<name>A0A368KSU5_9BACT</name>
<dbReference type="InterPro" id="IPR050083">
    <property type="entry name" value="HtpX_protease"/>
</dbReference>
<keyword evidence="6 10" id="KW-0862">Zinc</keyword>
<evidence type="ECO:0000256" key="11">
    <source>
        <dbReference type="SAM" id="Phobius"/>
    </source>
</evidence>
<proteinExistence type="inferred from homology"/>
<dbReference type="PANTHER" id="PTHR43221:SF2">
    <property type="entry name" value="PROTEASE HTPX HOMOLOG"/>
    <property type="match status" value="1"/>
</dbReference>
<dbReference type="GO" id="GO:0004222">
    <property type="term" value="F:metalloendopeptidase activity"/>
    <property type="evidence" value="ECO:0007669"/>
    <property type="project" value="InterPro"/>
</dbReference>
<feature type="transmembrane region" description="Helical" evidence="11">
    <location>
        <begin position="159"/>
        <end position="180"/>
    </location>
</feature>
<gene>
    <name evidence="13" type="ORF">DTL42_11600</name>
</gene>
<evidence type="ECO:0000256" key="1">
    <source>
        <dbReference type="ARBA" id="ARBA00022475"/>
    </source>
</evidence>
<dbReference type="PANTHER" id="PTHR43221">
    <property type="entry name" value="PROTEASE HTPX"/>
    <property type="match status" value="1"/>
</dbReference>
<evidence type="ECO:0000256" key="10">
    <source>
        <dbReference type="RuleBase" id="RU003983"/>
    </source>
</evidence>
<evidence type="ECO:0000256" key="3">
    <source>
        <dbReference type="ARBA" id="ARBA00022692"/>
    </source>
</evidence>
<evidence type="ECO:0000259" key="12">
    <source>
        <dbReference type="Pfam" id="PF01435"/>
    </source>
</evidence>
<evidence type="ECO:0000256" key="2">
    <source>
        <dbReference type="ARBA" id="ARBA00022670"/>
    </source>
</evidence>
<keyword evidence="5 10" id="KW-0378">Hydrolase</keyword>
<feature type="transmembrane region" description="Helical" evidence="11">
    <location>
        <begin position="256"/>
        <end position="277"/>
    </location>
</feature>
<dbReference type="EMBL" id="QPEX01000024">
    <property type="protein sequence ID" value="RCS49180.1"/>
    <property type="molecule type" value="Genomic_DNA"/>
</dbReference>
<keyword evidence="4" id="KW-0479">Metal-binding</keyword>
<comment type="cofactor">
    <cofactor evidence="10">
        <name>Zn(2+)</name>
        <dbReference type="ChEBI" id="CHEBI:29105"/>
    </cofactor>
    <text evidence="10">Binds 1 zinc ion per subunit.</text>
</comment>